<protein>
    <recommendedName>
        <fullName evidence="2">ATP-grasp domain-containing protein</fullName>
    </recommendedName>
</protein>
<evidence type="ECO:0000313" key="4">
    <source>
        <dbReference type="Proteomes" id="UP000274511"/>
    </source>
</evidence>
<evidence type="ECO:0000313" key="3">
    <source>
        <dbReference type="EMBL" id="ROH78155.1"/>
    </source>
</evidence>
<comment type="caution">
    <text evidence="3">The sequence shown here is derived from an EMBL/GenBank/DDBJ whole genome shotgun (WGS) entry which is preliminary data.</text>
</comment>
<evidence type="ECO:0000259" key="2">
    <source>
        <dbReference type="PROSITE" id="PS50975"/>
    </source>
</evidence>
<dbReference type="STRING" id="1172565.AU508_13620"/>
<dbReference type="PROSITE" id="PS50975">
    <property type="entry name" value="ATP_GRASP"/>
    <property type="match status" value="1"/>
</dbReference>
<organism evidence="3 4">
    <name type="scientific">Lonsdalea populi</name>
    <dbReference type="NCBI Taxonomy" id="1172565"/>
    <lineage>
        <taxon>Bacteria</taxon>
        <taxon>Pseudomonadati</taxon>
        <taxon>Pseudomonadota</taxon>
        <taxon>Gammaproteobacteria</taxon>
        <taxon>Enterobacterales</taxon>
        <taxon>Pectobacteriaceae</taxon>
        <taxon>Lonsdalea</taxon>
    </lineage>
</organism>
<dbReference type="AlphaFoldDB" id="A0A3N0UC52"/>
<keyword evidence="1" id="KW-0547">Nucleotide-binding</keyword>
<dbReference type="Proteomes" id="UP000274511">
    <property type="component" value="Unassembled WGS sequence"/>
</dbReference>
<name>A0A3N0UC52_9GAMM</name>
<dbReference type="SUPFAM" id="SSF56059">
    <property type="entry name" value="Glutathione synthetase ATP-binding domain-like"/>
    <property type="match status" value="1"/>
</dbReference>
<accession>A0A3N0UC52</accession>
<dbReference type="GO" id="GO:0005524">
    <property type="term" value="F:ATP binding"/>
    <property type="evidence" value="ECO:0007669"/>
    <property type="project" value="UniProtKB-UniRule"/>
</dbReference>
<gene>
    <name evidence="3" type="ORF">EC392_13280</name>
</gene>
<dbReference type="RefSeq" id="WP_123235885.1">
    <property type="nucleotide sequence ID" value="NZ_RJUI01000013.1"/>
</dbReference>
<dbReference type="InterPro" id="IPR011761">
    <property type="entry name" value="ATP-grasp"/>
</dbReference>
<proteinExistence type="predicted"/>
<keyword evidence="1" id="KW-0067">ATP-binding</keyword>
<dbReference type="Gene3D" id="3.30.470.20">
    <property type="entry name" value="ATP-grasp fold, B domain"/>
    <property type="match status" value="1"/>
</dbReference>
<dbReference type="GO" id="GO:0046872">
    <property type="term" value="F:metal ion binding"/>
    <property type="evidence" value="ECO:0007669"/>
    <property type="project" value="InterPro"/>
</dbReference>
<dbReference type="EMBL" id="RJUJ01000013">
    <property type="protein sequence ID" value="ROH78155.1"/>
    <property type="molecule type" value="Genomic_DNA"/>
</dbReference>
<feature type="domain" description="ATP-grasp" evidence="2">
    <location>
        <begin position="144"/>
        <end position="348"/>
    </location>
</feature>
<reference evidence="3 4" key="1">
    <citation type="submission" date="2018-10" db="EMBL/GenBank/DDBJ databases">
        <title>New species genome.</title>
        <authorList>
            <person name="Li Y."/>
        </authorList>
    </citation>
    <scope>NUCLEOTIDE SEQUENCE [LARGE SCALE GENOMIC DNA]</scope>
    <source>
        <strain evidence="3 4">L6_4B</strain>
    </source>
</reference>
<sequence length="420" mass="46247">MDSKPYIHFGTFDAERYWRPDNAVSLPAIADRQGQRIIAQMDQLLAIACRPDDILMARTAFSPALREALAAANIRFCERPLPSSPAQQAERILLDQVPSPSAAYALAPYAVTDAVSALRHRWQVTSPLPDAGNVARLSSKLWSNQWVRSHQLPGECEVVTQVAQLRRYAIDHAGAGFILKDPYGVAGRGAIHITSSSVLESVCRHLEKQVSVGSELALLAQPFFPRRTDFSAHLRISESGNIEWLGWRQMQNNGLAYNGSGALAPALITRLATEGYQELACELARDMAQQGYFGPLCIDAMLLADDRIIPLLEVNPRVSMGLLSLLLEKKFAPEFAVDMCVWSVKITAADVIDRLLQQLDQQTMLARQDRPGILPLSTATALPPRGRLYFARVCPRERPDAAAGYEARLLQTLEAIGGAR</sequence>
<evidence type="ECO:0000256" key="1">
    <source>
        <dbReference type="PROSITE-ProRule" id="PRU00409"/>
    </source>
</evidence>